<dbReference type="AlphaFoldDB" id="A0A8S9XJS8"/>
<dbReference type="OrthoDB" id="18896at2759"/>
<protein>
    <submittedName>
        <fullName evidence="2">Uncharacterized protein</fullName>
    </submittedName>
</protein>
<organism evidence="2 3">
    <name type="scientific">Apolygus lucorum</name>
    <name type="common">Small green plant bug</name>
    <name type="synonym">Lygocoris lucorum</name>
    <dbReference type="NCBI Taxonomy" id="248454"/>
    <lineage>
        <taxon>Eukaryota</taxon>
        <taxon>Metazoa</taxon>
        <taxon>Ecdysozoa</taxon>
        <taxon>Arthropoda</taxon>
        <taxon>Hexapoda</taxon>
        <taxon>Insecta</taxon>
        <taxon>Pterygota</taxon>
        <taxon>Neoptera</taxon>
        <taxon>Paraneoptera</taxon>
        <taxon>Hemiptera</taxon>
        <taxon>Heteroptera</taxon>
        <taxon>Panheteroptera</taxon>
        <taxon>Cimicomorpha</taxon>
        <taxon>Miridae</taxon>
        <taxon>Mirini</taxon>
        <taxon>Apolygus</taxon>
    </lineage>
</organism>
<evidence type="ECO:0000313" key="3">
    <source>
        <dbReference type="Proteomes" id="UP000466442"/>
    </source>
</evidence>
<feature type="compositionally biased region" description="Polar residues" evidence="1">
    <location>
        <begin position="114"/>
        <end position="124"/>
    </location>
</feature>
<evidence type="ECO:0000313" key="2">
    <source>
        <dbReference type="EMBL" id="KAF6209243.1"/>
    </source>
</evidence>
<feature type="compositionally biased region" description="Low complexity" evidence="1">
    <location>
        <begin position="125"/>
        <end position="139"/>
    </location>
</feature>
<feature type="region of interest" description="Disordered" evidence="1">
    <location>
        <begin position="1"/>
        <end position="63"/>
    </location>
</feature>
<sequence>MMAGSVYVRSTSTLSSPSTRKEKKKKRRHTNKDDSLRDSGIETRPSSQWYLTSSSSPTNTPMASRAVSLFDDSTTVTSPLIELRQQLTPTRPLRSEMEKERRLSRPPSLFSSRMSTASTPNGNRDSVGGSSSLVSGTTDSTNKLRISRYLHCPRTLSILLRHQRRGRFRKHLLLNARDLAFELGVLIHSFLRAQIHRLPPGTWCSVVTTKRCQTSWIKIQIGV</sequence>
<dbReference type="EMBL" id="WIXP02000006">
    <property type="protein sequence ID" value="KAF6209243.1"/>
    <property type="molecule type" value="Genomic_DNA"/>
</dbReference>
<feature type="compositionally biased region" description="Polar residues" evidence="1">
    <location>
        <begin position="44"/>
        <end position="62"/>
    </location>
</feature>
<keyword evidence="3" id="KW-1185">Reference proteome</keyword>
<feature type="region of interest" description="Disordered" evidence="1">
    <location>
        <begin position="80"/>
        <end position="139"/>
    </location>
</feature>
<gene>
    <name evidence="2" type="ORF">GE061_014988</name>
</gene>
<feature type="compositionally biased region" description="Basic residues" evidence="1">
    <location>
        <begin position="21"/>
        <end position="30"/>
    </location>
</feature>
<dbReference type="Proteomes" id="UP000466442">
    <property type="component" value="Unassembled WGS sequence"/>
</dbReference>
<feature type="compositionally biased region" description="Basic and acidic residues" evidence="1">
    <location>
        <begin position="31"/>
        <end position="41"/>
    </location>
</feature>
<accession>A0A8S9XJS8</accession>
<reference evidence="2" key="1">
    <citation type="journal article" date="2021" name="Mol. Ecol. Resour.">
        <title>Apolygus lucorum genome provides insights into omnivorousness and mesophyll feeding.</title>
        <authorList>
            <person name="Liu Y."/>
            <person name="Liu H."/>
            <person name="Wang H."/>
            <person name="Huang T."/>
            <person name="Liu B."/>
            <person name="Yang B."/>
            <person name="Yin L."/>
            <person name="Li B."/>
            <person name="Zhang Y."/>
            <person name="Zhang S."/>
            <person name="Jiang F."/>
            <person name="Zhang X."/>
            <person name="Ren Y."/>
            <person name="Wang B."/>
            <person name="Wang S."/>
            <person name="Lu Y."/>
            <person name="Wu K."/>
            <person name="Fan W."/>
            <person name="Wang G."/>
        </authorList>
    </citation>
    <scope>NUCLEOTIDE SEQUENCE</scope>
    <source>
        <strain evidence="2">12Hb</strain>
    </source>
</reference>
<feature type="compositionally biased region" description="Basic and acidic residues" evidence="1">
    <location>
        <begin position="93"/>
        <end position="103"/>
    </location>
</feature>
<evidence type="ECO:0000256" key="1">
    <source>
        <dbReference type="SAM" id="MobiDB-lite"/>
    </source>
</evidence>
<proteinExistence type="predicted"/>
<name>A0A8S9XJS8_APOLU</name>
<comment type="caution">
    <text evidence="2">The sequence shown here is derived from an EMBL/GenBank/DDBJ whole genome shotgun (WGS) entry which is preliminary data.</text>
</comment>